<evidence type="ECO:0000259" key="1">
    <source>
        <dbReference type="Pfam" id="PF14690"/>
    </source>
</evidence>
<accession>A0ABV9UN50</accession>
<name>A0ABV9UN50_9ACTN</name>
<evidence type="ECO:0000313" key="2">
    <source>
        <dbReference type="EMBL" id="MFC4957094.1"/>
    </source>
</evidence>
<dbReference type="RefSeq" id="WP_381226566.1">
    <property type="nucleotide sequence ID" value="NZ_BAAASQ010000081.1"/>
</dbReference>
<gene>
    <name evidence="2" type="ORF">ACFPFX_12415</name>
</gene>
<comment type="caution">
    <text evidence="2">The sequence shown here is derived from an EMBL/GenBank/DDBJ whole genome shotgun (WGS) entry which is preliminary data.</text>
</comment>
<reference evidence="3" key="1">
    <citation type="journal article" date="2019" name="Int. J. Syst. Evol. Microbiol.">
        <title>The Global Catalogue of Microorganisms (GCM) 10K type strain sequencing project: providing services to taxonomists for standard genome sequencing and annotation.</title>
        <authorList>
            <consortium name="The Broad Institute Genomics Platform"/>
            <consortium name="The Broad Institute Genome Sequencing Center for Infectious Disease"/>
            <person name="Wu L."/>
            <person name="Ma J."/>
        </authorList>
    </citation>
    <scope>NUCLEOTIDE SEQUENCE [LARGE SCALE GENOMIC DNA]</scope>
    <source>
        <strain evidence="3">CCM 7224</strain>
    </source>
</reference>
<dbReference type="InterPro" id="IPR029261">
    <property type="entry name" value="Transposase_Znf"/>
</dbReference>
<protein>
    <submittedName>
        <fullName evidence="2">Transposase family protein</fullName>
    </submittedName>
</protein>
<keyword evidence="3" id="KW-1185">Reference proteome</keyword>
<dbReference type="Proteomes" id="UP001595834">
    <property type="component" value="Unassembled WGS sequence"/>
</dbReference>
<dbReference type="Pfam" id="PF14690">
    <property type="entry name" value="Zn_ribbon_ISL3"/>
    <property type="match status" value="1"/>
</dbReference>
<feature type="domain" description="Transposase IS204/IS1001/IS1096/IS1165 zinc-finger" evidence="1">
    <location>
        <begin position="1"/>
        <end position="44"/>
    </location>
</feature>
<proteinExistence type="predicted"/>
<sequence length="51" mass="5933">MSCPDCRMVSRRVHSTYERRLADGPVGGRPVLIRLTVRRLYCENAQCPRRT</sequence>
<evidence type="ECO:0000313" key="3">
    <source>
        <dbReference type="Proteomes" id="UP001595834"/>
    </source>
</evidence>
<dbReference type="EMBL" id="JBHSIZ010000014">
    <property type="protein sequence ID" value="MFC4957094.1"/>
    <property type="molecule type" value="Genomic_DNA"/>
</dbReference>
<organism evidence="2 3">
    <name type="scientific">Streptomyces mauvecolor</name>
    <dbReference type="NCBI Taxonomy" id="58345"/>
    <lineage>
        <taxon>Bacteria</taxon>
        <taxon>Bacillati</taxon>
        <taxon>Actinomycetota</taxon>
        <taxon>Actinomycetes</taxon>
        <taxon>Kitasatosporales</taxon>
        <taxon>Streptomycetaceae</taxon>
        <taxon>Streptomyces</taxon>
    </lineage>
</organism>